<dbReference type="InterPro" id="IPR022742">
    <property type="entry name" value="Hydrolase_4"/>
</dbReference>
<dbReference type="InterPro" id="IPR029058">
    <property type="entry name" value="AB_hydrolase_fold"/>
</dbReference>
<evidence type="ECO:0000313" key="3">
    <source>
        <dbReference type="EMBL" id="OYQ32773.1"/>
    </source>
</evidence>
<gene>
    <name evidence="3" type="ORF">CHU95_18655</name>
</gene>
<feature type="compositionally biased region" description="Basic and acidic residues" evidence="1">
    <location>
        <begin position="274"/>
        <end position="288"/>
    </location>
</feature>
<evidence type="ECO:0000256" key="1">
    <source>
        <dbReference type="SAM" id="MobiDB-lite"/>
    </source>
</evidence>
<keyword evidence="4" id="KW-1185">Reference proteome</keyword>
<evidence type="ECO:0000313" key="4">
    <source>
        <dbReference type="Proteomes" id="UP000216998"/>
    </source>
</evidence>
<dbReference type="AlphaFoldDB" id="A0A255YU73"/>
<reference evidence="3 4" key="1">
    <citation type="submission" date="2017-07" db="EMBL/GenBank/DDBJ databases">
        <title>Niveispirillum cyanobacteriorum sp. nov., isolated from cyanobacterial aggregates in a eutrophic lake.</title>
        <authorList>
            <person name="Cai H."/>
        </authorList>
    </citation>
    <scope>NUCLEOTIDE SEQUENCE [LARGE SCALE GENOMIC DNA]</scope>
    <source>
        <strain evidence="4">TH1-14</strain>
    </source>
</reference>
<dbReference type="Pfam" id="PF12146">
    <property type="entry name" value="Hydrolase_4"/>
    <property type="match status" value="1"/>
</dbReference>
<dbReference type="PANTHER" id="PTHR12277">
    <property type="entry name" value="ALPHA/BETA HYDROLASE DOMAIN-CONTAINING PROTEIN"/>
    <property type="match status" value="1"/>
</dbReference>
<proteinExistence type="predicted"/>
<feature type="domain" description="Serine aminopeptidase S33" evidence="2">
    <location>
        <begin position="70"/>
        <end position="178"/>
    </location>
</feature>
<dbReference type="PANTHER" id="PTHR12277:SF79">
    <property type="entry name" value="XAA-PRO DIPEPTIDYL-PEPTIDASE-RELATED"/>
    <property type="match status" value="1"/>
</dbReference>
<dbReference type="EMBL" id="NOXU01000031">
    <property type="protein sequence ID" value="OYQ32773.1"/>
    <property type="molecule type" value="Genomic_DNA"/>
</dbReference>
<protein>
    <recommendedName>
        <fullName evidence="2">Serine aminopeptidase S33 domain-containing protein</fullName>
    </recommendedName>
</protein>
<dbReference type="RefSeq" id="WP_094457808.1">
    <property type="nucleotide sequence ID" value="NZ_NOXU01000031.1"/>
</dbReference>
<evidence type="ECO:0000259" key="2">
    <source>
        <dbReference type="Pfam" id="PF12146"/>
    </source>
</evidence>
<comment type="caution">
    <text evidence="3">The sequence shown here is derived from an EMBL/GenBank/DDBJ whole genome shotgun (WGS) entry which is preliminary data.</text>
</comment>
<dbReference type="SUPFAM" id="SSF53474">
    <property type="entry name" value="alpha/beta-Hydrolases"/>
    <property type="match status" value="1"/>
</dbReference>
<dbReference type="Proteomes" id="UP000216998">
    <property type="component" value="Unassembled WGS sequence"/>
</dbReference>
<feature type="region of interest" description="Disordered" evidence="1">
    <location>
        <begin position="267"/>
        <end position="288"/>
    </location>
</feature>
<name>A0A255YU73_9PROT</name>
<dbReference type="Gene3D" id="3.40.50.1820">
    <property type="entry name" value="alpha/beta hydrolase"/>
    <property type="match status" value="1"/>
</dbReference>
<organism evidence="3 4">
    <name type="scientific">Niveispirillum lacus</name>
    <dbReference type="NCBI Taxonomy" id="1981099"/>
    <lineage>
        <taxon>Bacteria</taxon>
        <taxon>Pseudomonadati</taxon>
        <taxon>Pseudomonadota</taxon>
        <taxon>Alphaproteobacteria</taxon>
        <taxon>Rhodospirillales</taxon>
        <taxon>Azospirillaceae</taxon>
        <taxon>Niveispirillum</taxon>
    </lineage>
</organism>
<dbReference type="OrthoDB" id="9798884at2"/>
<accession>A0A255YU73</accession>
<sequence length="288" mass="31045">MLKLILIPLLLWLVYAIWFRRAQERILFPPDRRPLVLADAGLGDFQTVWVSSRDGLSLEGWYRPAQGFTKPTLLILNGRDRHPGACGPLARRLADAGFGVLLAGLRGQAGNPGAGGQAGWIDDSRAWADYLVQHGISGGRLILYGRGCGAFLAAGLAAERSVARLVLEAPFTSMTDLLRPRLPFLPLRSLLRHRFEIIPTLAHIQAPVLILHAGSDREVPVALGLPLDRHFVSPPQHYRPAGVAAADLLSNGGDAALMAFLEAVPSGPRGPTLDQEKPGGGRALVVRE</sequence>